<evidence type="ECO:0000313" key="1">
    <source>
        <dbReference type="EMBL" id="RYN88337.1"/>
    </source>
</evidence>
<evidence type="ECO:0000313" key="2">
    <source>
        <dbReference type="Proteomes" id="UP000293195"/>
    </source>
</evidence>
<name>A0ABY0FW83_9PLEO</name>
<keyword evidence="2" id="KW-1185">Reference proteome</keyword>
<comment type="caution">
    <text evidence="1">The sequence shown here is derived from an EMBL/GenBank/DDBJ whole genome shotgun (WGS) entry which is preliminary data.</text>
</comment>
<dbReference type="InterPro" id="IPR023393">
    <property type="entry name" value="START-like_dom_sf"/>
</dbReference>
<organism evidence="1 2">
    <name type="scientific">Alternaria tenuissima</name>
    <dbReference type="NCBI Taxonomy" id="119927"/>
    <lineage>
        <taxon>Eukaryota</taxon>
        <taxon>Fungi</taxon>
        <taxon>Dikarya</taxon>
        <taxon>Ascomycota</taxon>
        <taxon>Pezizomycotina</taxon>
        <taxon>Dothideomycetes</taxon>
        <taxon>Pleosporomycetidae</taxon>
        <taxon>Pleosporales</taxon>
        <taxon>Pleosporineae</taxon>
        <taxon>Pleosporaceae</taxon>
        <taxon>Alternaria</taxon>
        <taxon>Alternaria sect. Alternaria</taxon>
        <taxon>Alternaria alternata complex</taxon>
    </lineage>
</organism>
<protein>
    <submittedName>
        <fullName evidence="1">Uncharacterized protein</fullName>
    </submittedName>
</protein>
<accession>A0ABY0FW83</accession>
<reference evidence="2" key="1">
    <citation type="journal article" date="2019" name="bioRxiv">
        <title>Genomics, evolutionary history and diagnostics of the Alternaria alternata species group including apple and Asian pear pathotypes.</title>
        <authorList>
            <person name="Armitage A.D."/>
            <person name="Cockerton H.M."/>
            <person name="Sreenivasaprasad S."/>
            <person name="Woodhall J.W."/>
            <person name="Lane C.R."/>
            <person name="Harrison R.J."/>
            <person name="Clarkson J.P."/>
        </authorList>
    </citation>
    <scope>NUCLEOTIDE SEQUENCE [LARGE SCALE GENOMIC DNA]</scope>
    <source>
        <strain evidence="2">FERA 635</strain>
    </source>
</reference>
<gene>
    <name evidence="1" type="ORF">AA0119_g11930</name>
</gene>
<dbReference type="Gene3D" id="3.30.530.20">
    <property type="match status" value="1"/>
</dbReference>
<dbReference type="SUPFAM" id="SSF55961">
    <property type="entry name" value="Bet v1-like"/>
    <property type="match status" value="1"/>
</dbReference>
<sequence>MNFDNTRAYSGGLATKPSPGFGAEKAWYPGAKSVSLAGFGIGSIRTFSYVYPSGPKKGEEYSFSEELTKCDAPNYSMTFRVRRPDYPDMVAFGTTALTSLGPNKTRFDWTAEGSPLSEDLHAVLKADLQERFDGLIVAMANQLVWKRCSTLFEPFNTFEGSLS</sequence>
<dbReference type="EMBL" id="PDXF01000100">
    <property type="protein sequence ID" value="RYN88337.1"/>
    <property type="molecule type" value="Genomic_DNA"/>
</dbReference>
<dbReference type="Proteomes" id="UP000293195">
    <property type="component" value="Unassembled WGS sequence"/>
</dbReference>
<proteinExistence type="predicted"/>